<keyword evidence="1" id="KW-1277">Toxin-antitoxin system</keyword>
<dbReference type="InterPro" id="IPR022789">
    <property type="entry name" value="ParD"/>
</dbReference>
<evidence type="ECO:0008006" key="5">
    <source>
        <dbReference type="Google" id="ProtNLM"/>
    </source>
</evidence>
<reference evidence="3 4" key="1">
    <citation type="submission" date="2019-07" db="EMBL/GenBank/DDBJ databases">
        <title>Draft genome sequence of Haloferax volcanii SS0101, isolated from salt farm in Samut Sakhon, Thailand.</title>
        <authorList>
            <person name="Wanthongcharoen S."/>
            <person name="Yamprayoonswat W."/>
            <person name="Ruangsuj P."/>
            <person name="Thongpramul N."/>
            <person name="Jumpathong W."/>
            <person name="Sittihan S."/>
            <person name="Kanjanavas P."/>
            <person name="Yasawong M."/>
        </authorList>
    </citation>
    <scope>NUCLEOTIDE SEQUENCE [LARGE SCALE GENOMIC DNA]</scope>
    <source>
        <strain evidence="3 4">SS0101</strain>
    </source>
</reference>
<dbReference type="RefSeq" id="WP_144859375.1">
    <property type="nucleotide sequence ID" value="NZ_VMTR01000185.1"/>
</dbReference>
<evidence type="ECO:0000313" key="3">
    <source>
        <dbReference type="EMBL" id="TVT92816.1"/>
    </source>
</evidence>
<dbReference type="Pfam" id="PF03693">
    <property type="entry name" value="ParD_antitoxin"/>
    <property type="match status" value="1"/>
</dbReference>
<evidence type="ECO:0000313" key="4">
    <source>
        <dbReference type="Proteomes" id="UP000320212"/>
    </source>
</evidence>
<evidence type="ECO:0000256" key="1">
    <source>
        <dbReference type="ARBA" id="ARBA00022649"/>
    </source>
</evidence>
<evidence type="ECO:0000256" key="2">
    <source>
        <dbReference type="SAM" id="MobiDB-lite"/>
    </source>
</evidence>
<name>A0A558G4Y8_HALVO</name>
<dbReference type="Proteomes" id="UP000320212">
    <property type="component" value="Unassembled WGS sequence"/>
</dbReference>
<protein>
    <recommendedName>
        <fullName evidence="5">Antitoxin ParD1/3/4</fullName>
    </recommendedName>
</protein>
<dbReference type="InterPro" id="IPR038296">
    <property type="entry name" value="ParD_sf"/>
</dbReference>
<dbReference type="Gene3D" id="6.10.10.120">
    <property type="entry name" value="Antitoxin ParD1-like"/>
    <property type="match status" value="1"/>
</dbReference>
<comment type="caution">
    <text evidence="3">The sequence shown here is derived from an EMBL/GenBank/DDBJ whole genome shotgun (WGS) entry which is preliminary data.</text>
</comment>
<sequence length="79" mass="9078">MSTTSVDISGMFYRYVESEVKEGRYKSKAEAIRAMIRKEMEQKHSVGEKFSQNTVEKMQEARKRGDIEGNVGELIEDSL</sequence>
<dbReference type="AlphaFoldDB" id="A0A558G4Y8"/>
<dbReference type="SUPFAM" id="SSF47598">
    <property type="entry name" value="Ribbon-helix-helix"/>
    <property type="match status" value="1"/>
</dbReference>
<feature type="region of interest" description="Disordered" evidence="2">
    <location>
        <begin position="42"/>
        <end position="64"/>
    </location>
</feature>
<dbReference type="GO" id="GO:0006355">
    <property type="term" value="P:regulation of DNA-templated transcription"/>
    <property type="evidence" value="ECO:0007669"/>
    <property type="project" value="InterPro"/>
</dbReference>
<gene>
    <name evidence="3" type="ORF">FQA18_16825</name>
</gene>
<organism evidence="3 4">
    <name type="scientific">Haloferax volcanii</name>
    <name type="common">Halobacterium volcanii</name>
    <dbReference type="NCBI Taxonomy" id="2246"/>
    <lineage>
        <taxon>Archaea</taxon>
        <taxon>Methanobacteriati</taxon>
        <taxon>Methanobacteriota</taxon>
        <taxon>Stenosarchaea group</taxon>
        <taxon>Halobacteria</taxon>
        <taxon>Halobacteriales</taxon>
        <taxon>Haloferacaceae</taxon>
        <taxon>Haloferax</taxon>
    </lineage>
</organism>
<dbReference type="EMBL" id="VMTR01000185">
    <property type="protein sequence ID" value="TVT92816.1"/>
    <property type="molecule type" value="Genomic_DNA"/>
</dbReference>
<proteinExistence type="predicted"/>
<dbReference type="InterPro" id="IPR010985">
    <property type="entry name" value="Ribbon_hlx_hlx"/>
</dbReference>
<accession>A0A558G4Y8</accession>